<comment type="caution">
    <text evidence="1">The sequence shown here is derived from an EMBL/GenBank/DDBJ whole genome shotgun (WGS) entry which is preliminary data.</text>
</comment>
<accession>A0A7Z1GR86</accession>
<name>A0A7Z1GR86_9PSED</name>
<sequence length="75" mass="8126">MQKADKRPQDAPPFILNDNLSLEDALAHAADLLHCAVGTAHLSGEGIDVQQRAVMHLVEMAKGVVDRALECVQPR</sequence>
<dbReference type="InterPro" id="IPR021427">
    <property type="entry name" value="DUF3077"/>
</dbReference>
<reference evidence="1 2" key="2">
    <citation type="submission" date="2017-10" db="EMBL/GenBank/DDBJ databases">
        <title>Bacterial endophytes that colonize and modify switchgrass growth.</title>
        <authorList>
            <person name="Debolt S."/>
        </authorList>
    </citation>
    <scope>NUCLEOTIDE SEQUENCE [LARGE SCALE GENOMIC DNA]</scope>
    <source>
        <strain evidence="1 2">A2-S9</strain>
    </source>
</reference>
<dbReference type="EMBL" id="PDJN01000003">
    <property type="protein sequence ID" value="PFG61325.1"/>
    <property type="molecule type" value="Genomic_DNA"/>
</dbReference>
<reference evidence="1 2" key="1">
    <citation type="submission" date="2017-09" db="EMBL/GenBank/DDBJ databases">
        <authorList>
            <person name="DeBolt S."/>
            <person name="Huntemann M."/>
            <person name="Clum A."/>
            <person name="Pillay M."/>
            <person name="Palaniappan K."/>
            <person name="Varghese N."/>
            <person name="Mikhailova N."/>
            <person name="Stamatis D."/>
            <person name="Reddy T."/>
            <person name="Daum C."/>
            <person name="Shapiro N."/>
            <person name="Ivanova N."/>
            <person name="Kyrpides N."/>
            <person name="Woyke T."/>
        </authorList>
    </citation>
    <scope>NUCLEOTIDE SEQUENCE [LARGE SCALE GENOMIC DNA]</scope>
    <source>
        <strain evidence="1 2">A2-S9</strain>
    </source>
</reference>
<gene>
    <name evidence="1" type="ORF">DM05_6068</name>
</gene>
<dbReference type="Proteomes" id="UP000221580">
    <property type="component" value="Unassembled WGS sequence"/>
</dbReference>
<dbReference type="AlphaFoldDB" id="A0A7Z1GR86"/>
<proteinExistence type="predicted"/>
<dbReference type="Pfam" id="PF11275">
    <property type="entry name" value="DUF3077"/>
    <property type="match status" value="1"/>
</dbReference>
<organism evidence="1 2">
    <name type="scientific">Pseudomonas poae</name>
    <dbReference type="NCBI Taxonomy" id="200451"/>
    <lineage>
        <taxon>Bacteria</taxon>
        <taxon>Pseudomonadati</taxon>
        <taxon>Pseudomonadota</taxon>
        <taxon>Gammaproteobacteria</taxon>
        <taxon>Pseudomonadales</taxon>
        <taxon>Pseudomonadaceae</taxon>
        <taxon>Pseudomonas</taxon>
    </lineage>
</organism>
<evidence type="ECO:0000313" key="2">
    <source>
        <dbReference type="Proteomes" id="UP000221580"/>
    </source>
</evidence>
<evidence type="ECO:0000313" key="1">
    <source>
        <dbReference type="EMBL" id="PFG61325.1"/>
    </source>
</evidence>
<protein>
    <recommendedName>
        <fullName evidence="3">DUF3077 domain-containing protein</fullName>
    </recommendedName>
</protein>
<evidence type="ECO:0008006" key="3">
    <source>
        <dbReference type="Google" id="ProtNLM"/>
    </source>
</evidence>